<dbReference type="InParanoid" id="A0A3P7E4V2"/>
<feature type="region of interest" description="Disordered" evidence="1">
    <location>
        <begin position="133"/>
        <end position="161"/>
    </location>
</feature>
<gene>
    <name evidence="2" type="ORF">WBA_LOCUS9779</name>
</gene>
<evidence type="ECO:0000256" key="1">
    <source>
        <dbReference type="SAM" id="MobiDB-lite"/>
    </source>
</evidence>
<proteinExistence type="predicted"/>
<evidence type="ECO:0000313" key="2">
    <source>
        <dbReference type="EMBL" id="VDM17541.1"/>
    </source>
</evidence>
<protein>
    <submittedName>
        <fullName evidence="2">Uncharacterized protein</fullName>
    </submittedName>
</protein>
<organism evidence="2 3">
    <name type="scientific">Wuchereria bancrofti</name>
    <dbReference type="NCBI Taxonomy" id="6293"/>
    <lineage>
        <taxon>Eukaryota</taxon>
        <taxon>Metazoa</taxon>
        <taxon>Ecdysozoa</taxon>
        <taxon>Nematoda</taxon>
        <taxon>Chromadorea</taxon>
        <taxon>Rhabditida</taxon>
        <taxon>Spirurina</taxon>
        <taxon>Spiruromorpha</taxon>
        <taxon>Filarioidea</taxon>
        <taxon>Onchocercidae</taxon>
        <taxon>Wuchereria</taxon>
    </lineage>
</organism>
<sequence>MEEQQASVVLTPRKVPEIKIPIQSSISLKPSGKTETGDLLISSALSPTESIKKLGIKVLVTPSLPETEIASSKVASASLKSEMIKLTGDAEPVKSTTPTLSISPLLRNEELKQAENLTKLASNELKSGNEEVIAVADDESESSISDTLDSRKEKKQLNDVS</sequence>
<reference evidence="2 3" key="1">
    <citation type="submission" date="2018-11" db="EMBL/GenBank/DDBJ databases">
        <authorList>
            <consortium name="Pathogen Informatics"/>
        </authorList>
    </citation>
    <scope>NUCLEOTIDE SEQUENCE [LARGE SCALE GENOMIC DNA]</scope>
</reference>
<dbReference type="Proteomes" id="UP000270924">
    <property type="component" value="Unassembled WGS sequence"/>
</dbReference>
<evidence type="ECO:0000313" key="3">
    <source>
        <dbReference type="Proteomes" id="UP000270924"/>
    </source>
</evidence>
<feature type="compositionally biased region" description="Basic and acidic residues" evidence="1">
    <location>
        <begin position="148"/>
        <end position="161"/>
    </location>
</feature>
<keyword evidence="3" id="KW-1185">Reference proteome</keyword>
<dbReference type="EMBL" id="UYWW01010202">
    <property type="protein sequence ID" value="VDM17541.1"/>
    <property type="molecule type" value="Genomic_DNA"/>
</dbReference>
<name>A0A3P7E4V2_WUCBA</name>
<accession>A0A3P7E4V2</accession>
<dbReference type="AlphaFoldDB" id="A0A3P7E4V2"/>
<dbReference type="OrthoDB" id="10685080at2759"/>